<comment type="similarity">
    <text evidence="1">Belongs to the DPCD family.</text>
</comment>
<dbReference type="Pfam" id="PF14913">
    <property type="entry name" value="DPCD"/>
    <property type="match status" value="1"/>
</dbReference>
<evidence type="ECO:0000313" key="3">
    <source>
        <dbReference type="EMBL" id="EDV96048.1"/>
    </source>
</evidence>
<dbReference type="FunCoup" id="B4J2Q7">
    <property type="interactions" value="124"/>
</dbReference>
<dbReference type="OrthoDB" id="10256139at2759"/>
<dbReference type="AlphaFoldDB" id="B4J2Q7"/>
<protein>
    <recommendedName>
        <fullName evidence="2">Protein DPCD</fullName>
    </recommendedName>
</protein>
<sequence>MSYQNWLNYLQSAEKNSMISGRLRKVLYKFPDGRQMAEEYNMDTGVVQRRAWRKCKQLMGEPQWEIELGEEPRQLNWSAANKTNAAAGGGGDADTLSAGEFTLRESNSAPLLTKRVTKKNIEWRIRNLSYPLSVYNVSADAEKRAIIVRTSNKKYFKVIPVPDLDRCSVPPLQANISTHHQFNTLIITYTKPDILCEMEAQVLLLLKNVETETDMDDLLKGLMAK</sequence>
<dbReference type="OMA" id="PILCEME"/>
<dbReference type="PRINTS" id="PR02065">
    <property type="entry name" value="PROTEINDPCD"/>
</dbReference>
<dbReference type="PANTHER" id="PTHR31921:SF1">
    <property type="entry name" value="PROTEIN DPCD"/>
    <property type="match status" value="1"/>
</dbReference>
<organism evidence="4">
    <name type="scientific">Drosophila grimshawi</name>
    <name type="common">Hawaiian fruit fly</name>
    <name type="synonym">Idiomyia grimshawi</name>
    <dbReference type="NCBI Taxonomy" id="7222"/>
    <lineage>
        <taxon>Eukaryota</taxon>
        <taxon>Metazoa</taxon>
        <taxon>Ecdysozoa</taxon>
        <taxon>Arthropoda</taxon>
        <taxon>Hexapoda</taxon>
        <taxon>Insecta</taxon>
        <taxon>Pterygota</taxon>
        <taxon>Neoptera</taxon>
        <taxon>Endopterygota</taxon>
        <taxon>Diptera</taxon>
        <taxon>Brachycera</taxon>
        <taxon>Muscomorpha</taxon>
        <taxon>Ephydroidea</taxon>
        <taxon>Drosophilidae</taxon>
        <taxon>Drosophila</taxon>
        <taxon>Hawaiian Drosophila</taxon>
    </lineage>
</organism>
<dbReference type="STRING" id="7222.B4J2Q7"/>
<accession>B4J2Q7</accession>
<gene>
    <name evidence="3" type="primary">Dgri\GH16028</name>
    <name evidence="3" type="ORF">Dgri_GH16028</name>
</gene>
<evidence type="ECO:0000256" key="2">
    <source>
        <dbReference type="ARBA" id="ARBA00020330"/>
    </source>
</evidence>
<dbReference type="InParanoid" id="B4J2Q7"/>
<dbReference type="HOGENOM" id="CLU_097313_0_0_1"/>
<reference evidence="3 4" key="1">
    <citation type="journal article" date="2007" name="Nature">
        <title>Evolution of genes and genomes on the Drosophila phylogeny.</title>
        <authorList>
            <consortium name="Drosophila 12 Genomes Consortium"/>
            <person name="Clark A.G."/>
            <person name="Eisen M.B."/>
            <person name="Smith D.R."/>
            <person name="Bergman C.M."/>
            <person name="Oliver B."/>
            <person name="Markow T.A."/>
            <person name="Kaufman T.C."/>
            <person name="Kellis M."/>
            <person name="Gelbart W."/>
            <person name="Iyer V.N."/>
            <person name="Pollard D.A."/>
            <person name="Sackton T.B."/>
            <person name="Larracuente A.M."/>
            <person name="Singh N.D."/>
            <person name="Abad J.P."/>
            <person name="Abt D.N."/>
            <person name="Adryan B."/>
            <person name="Aguade M."/>
            <person name="Akashi H."/>
            <person name="Anderson W.W."/>
            <person name="Aquadro C.F."/>
            <person name="Ardell D.H."/>
            <person name="Arguello R."/>
            <person name="Artieri C.G."/>
            <person name="Barbash D.A."/>
            <person name="Barker D."/>
            <person name="Barsanti P."/>
            <person name="Batterham P."/>
            <person name="Batzoglou S."/>
            <person name="Begun D."/>
            <person name="Bhutkar A."/>
            <person name="Blanco E."/>
            <person name="Bosak S.A."/>
            <person name="Bradley R.K."/>
            <person name="Brand A.D."/>
            <person name="Brent M.R."/>
            <person name="Brooks A.N."/>
            <person name="Brown R.H."/>
            <person name="Butlin R.K."/>
            <person name="Caggese C."/>
            <person name="Calvi B.R."/>
            <person name="Bernardo de Carvalho A."/>
            <person name="Caspi A."/>
            <person name="Castrezana S."/>
            <person name="Celniker S.E."/>
            <person name="Chang J.L."/>
            <person name="Chapple C."/>
            <person name="Chatterji S."/>
            <person name="Chinwalla A."/>
            <person name="Civetta A."/>
            <person name="Clifton S.W."/>
            <person name="Comeron J.M."/>
            <person name="Costello J.C."/>
            <person name="Coyne J.A."/>
            <person name="Daub J."/>
            <person name="David R.G."/>
            <person name="Delcher A.L."/>
            <person name="Delehaunty K."/>
            <person name="Do C.B."/>
            <person name="Ebling H."/>
            <person name="Edwards K."/>
            <person name="Eickbush T."/>
            <person name="Evans J.D."/>
            <person name="Filipski A."/>
            <person name="Findeiss S."/>
            <person name="Freyhult E."/>
            <person name="Fulton L."/>
            <person name="Fulton R."/>
            <person name="Garcia A.C."/>
            <person name="Gardiner A."/>
            <person name="Garfield D.A."/>
            <person name="Garvin B.E."/>
            <person name="Gibson G."/>
            <person name="Gilbert D."/>
            <person name="Gnerre S."/>
            <person name="Godfrey J."/>
            <person name="Good R."/>
            <person name="Gotea V."/>
            <person name="Gravely B."/>
            <person name="Greenberg A.J."/>
            <person name="Griffiths-Jones S."/>
            <person name="Gross S."/>
            <person name="Guigo R."/>
            <person name="Gustafson E.A."/>
            <person name="Haerty W."/>
            <person name="Hahn M.W."/>
            <person name="Halligan D.L."/>
            <person name="Halpern A.L."/>
            <person name="Halter G.M."/>
            <person name="Han M.V."/>
            <person name="Heger A."/>
            <person name="Hillier L."/>
            <person name="Hinrichs A.S."/>
            <person name="Holmes I."/>
            <person name="Hoskins R.A."/>
            <person name="Hubisz M.J."/>
            <person name="Hultmark D."/>
            <person name="Huntley M.A."/>
            <person name="Jaffe D.B."/>
            <person name="Jagadeeshan S."/>
            <person name="Jeck W.R."/>
            <person name="Johnson J."/>
            <person name="Jones C.D."/>
            <person name="Jordan W.C."/>
            <person name="Karpen G.H."/>
            <person name="Kataoka E."/>
            <person name="Keightley P.D."/>
            <person name="Kheradpour P."/>
            <person name="Kirkness E.F."/>
            <person name="Koerich L.B."/>
            <person name="Kristiansen K."/>
            <person name="Kudrna D."/>
            <person name="Kulathinal R.J."/>
            <person name="Kumar S."/>
            <person name="Kwok R."/>
            <person name="Lander E."/>
            <person name="Langley C.H."/>
            <person name="Lapoint R."/>
            <person name="Lazzaro B.P."/>
            <person name="Lee S.J."/>
            <person name="Levesque L."/>
            <person name="Li R."/>
            <person name="Lin C.F."/>
            <person name="Lin M.F."/>
            <person name="Lindblad-Toh K."/>
            <person name="Llopart A."/>
            <person name="Long M."/>
            <person name="Low L."/>
            <person name="Lozovsky E."/>
            <person name="Lu J."/>
            <person name="Luo M."/>
            <person name="Machado C.A."/>
            <person name="Makalowski W."/>
            <person name="Marzo M."/>
            <person name="Matsuda M."/>
            <person name="Matzkin L."/>
            <person name="McAllister B."/>
            <person name="McBride C.S."/>
            <person name="McKernan B."/>
            <person name="McKernan K."/>
            <person name="Mendez-Lago M."/>
            <person name="Minx P."/>
            <person name="Mollenhauer M.U."/>
            <person name="Montooth K."/>
            <person name="Mount S.M."/>
            <person name="Mu X."/>
            <person name="Myers E."/>
            <person name="Negre B."/>
            <person name="Newfeld S."/>
            <person name="Nielsen R."/>
            <person name="Noor M.A."/>
            <person name="O'Grady P."/>
            <person name="Pachter L."/>
            <person name="Papaceit M."/>
            <person name="Parisi M.J."/>
            <person name="Parisi M."/>
            <person name="Parts L."/>
            <person name="Pedersen J.S."/>
            <person name="Pesole G."/>
            <person name="Phillippy A.M."/>
            <person name="Ponting C.P."/>
            <person name="Pop M."/>
            <person name="Porcelli D."/>
            <person name="Powell J.R."/>
            <person name="Prohaska S."/>
            <person name="Pruitt K."/>
            <person name="Puig M."/>
            <person name="Quesneville H."/>
            <person name="Ram K.R."/>
            <person name="Rand D."/>
            <person name="Rasmussen M.D."/>
            <person name="Reed L.K."/>
            <person name="Reenan R."/>
            <person name="Reily A."/>
            <person name="Remington K.A."/>
            <person name="Rieger T.T."/>
            <person name="Ritchie M.G."/>
            <person name="Robin C."/>
            <person name="Rogers Y.H."/>
            <person name="Rohde C."/>
            <person name="Rozas J."/>
            <person name="Rubenfield M.J."/>
            <person name="Ruiz A."/>
            <person name="Russo S."/>
            <person name="Salzberg S.L."/>
            <person name="Sanchez-Gracia A."/>
            <person name="Saranga D.J."/>
            <person name="Sato H."/>
            <person name="Schaeffer S.W."/>
            <person name="Schatz M.C."/>
            <person name="Schlenke T."/>
            <person name="Schwartz R."/>
            <person name="Segarra C."/>
            <person name="Singh R.S."/>
            <person name="Sirot L."/>
            <person name="Sirota M."/>
            <person name="Sisneros N.B."/>
            <person name="Smith C.D."/>
            <person name="Smith T.F."/>
            <person name="Spieth J."/>
            <person name="Stage D.E."/>
            <person name="Stark A."/>
            <person name="Stephan W."/>
            <person name="Strausberg R.L."/>
            <person name="Strempel S."/>
            <person name="Sturgill D."/>
            <person name="Sutton G."/>
            <person name="Sutton G.G."/>
            <person name="Tao W."/>
            <person name="Teichmann S."/>
            <person name="Tobari Y.N."/>
            <person name="Tomimura Y."/>
            <person name="Tsolas J.M."/>
            <person name="Valente V.L."/>
            <person name="Venter E."/>
            <person name="Venter J.C."/>
            <person name="Vicario S."/>
            <person name="Vieira F.G."/>
            <person name="Vilella A.J."/>
            <person name="Villasante A."/>
            <person name="Walenz B."/>
            <person name="Wang J."/>
            <person name="Wasserman M."/>
            <person name="Watts T."/>
            <person name="Wilson D."/>
            <person name="Wilson R.K."/>
            <person name="Wing R.A."/>
            <person name="Wolfner M.F."/>
            <person name="Wong A."/>
            <person name="Wong G.K."/>
            <person name="Wu C.I."/>
            <person name="Wu G."/>
            <person name="Yamamoto D."/>
            <person name="Yang H.P."/>
            <person name="Yang S.P."/>
            <person name="Yorke J.A."/>
            <person name="Yoshida K."/>
            <person name="Zdobnov E."/>
            <person name="Zhang P."/>
            <person name="Zhang Y."/>
            <person name="Zimin A.V."/>
            <person name="Baldwin J."/>
            <person name="Abdouelleil A."/>
            <person name="Abdulkadir J."/>
            <person name="Abebe A."/>
            <person name="Abera B."/>
            <person name="Abreu J."/>
            <person name="Acer S.C."/>
            <person name="Aftuck L."/>
            <person name="Alexander A."/>
            <person name="An P."/>
            <person name="Anderson E."/>
            <person name="Anderson S."/>
            <person name="Arachi H."/>
            <person name="Azer M."/>
            <person name="Bachantsang P."/>
            <person name="Barry A."/>
            <person name="Bayul T."/>
            <person name="Berlin A."/>
            <person name="Bessette D."/>
            <person name="Bloom T."/>
            <person name="Blye J."/>
            <person name="Boguslavskiy L."/>
            <person name="Bonnet C."/>
            <person name="Boukhgalter B."/>
            <person name="Bourzgui I."/>
            <person name="Brown A."/>
            <person name="Cahill P."/>
            <person name="Channer S."/>
            <person name="Cheshatsang Y."/>
            <person name="Chuda L."/>
            <person name="Citroen M."/>
            <person name="Collymore A."/>
            <person name="Cooke P."/>
            <person name="Costello M."/>
            <person name="D'Aco K."/>
            <person name="Daza R."/>
            <person name="De Haan G."/>
            <person name="DeGray S."/>
            <person name="DeMaso C."/>
            <person name="Dhargay N."/>
            <person name="Dooley K."/>
            <person name="Dooley E."/>
            <person name="Doricent M."/>
            <person name="Dorje P."/>
            <person name="Dorjee K."/>
            <person name="Dupes A."/>
            <person name="Elong R."/>
            <person name="Falk J."/>
            <person name="Farina A."/>
            <person name="Faro S."/>
            <person name="Ferguson D."/>
            <person name="Fisher S."/>
            <person name="Foley C.D."/>
            <person name="Franke A."/>
            <person name="Friedrich D."/>
            <person name="Gadbois L."/>
            <person name="Gearin G."/>
            <person name="Gearin C.R."/>
            <person name="Giannoukos G."/>
            <person name="Goode T."/>
            <person name="Graham J."/>
            <person name="Grandbois E."/>
            <person name="Grewal S."/>
            <person name="Gyaltsen K."/>
            <person name="Hafez N."/>
            <person name="Hagos B."/>
            <person name="Hall J."/>
            <person name="Henson C."/>
            <person name="Hollinger A."/>
            <person name="Honan T."/>
            <person name="Huard M.D."/>
            <person name="Hughes L."/>
            <person name="Hurhula B."/>
            <person name="Husby M.E."/>
            <person name="Kamat A."/>
            <person name="Kanga B."/>
            <person name="Kashin S."/>
            <person name="Khazanovich D."/>
            <person name="Kisner P."/>
            <person name="Lance K."/>
            <person name="Lara M."/>
            <person name="Lee W."/>
            <person name="Lennon N."/>
            <person name="Letendre F."/>
            <person name="LeVine R."/>
            <person name="Lipovsky A."/>
            <person name="Liu X."/>
            <person name="Liu J."/>
            <person name="Liu S."/>
            <person name="Lokyitsang T."/>
            <person name="Lokyitsang Y."/>
            <person name="Lubonja R."/>
            <person name="Lui A."/>
            <person name="MacDonald P."/>
            <person name="Magnisalis V."/>
            <person name="Maru K."/>
            <person name="Matthews C."/>
            <person name="McCusker W."/>
            <person name="McDonough S."/>
            <person name="Mehta T."/>
            <person name="Meldrim J."/>
            <person name="Meneus L."/>
            <person name="Mihai O."/>
            <person name="Mihalev A."/>
            <person name="Mihova T."/>
            <person name="Mittelman R."/>
            <person name="Mlenga V."/>
            <person name="Montmayeur A."/>
            <person name="Mulrain L."/>
            <person name="Navidi A."/>
            <person name="Naylor J."/>
            <person name="Negash T."/>
            <person name="Nguyen T."/>
            <person name="Nguyen N."/>
            <person name="Nicol R."/>
            <person name="Norbu C."/>
            <person name="Norbu N."/>
            <person name="Novod N."/>
            <person name="O'Neill B."/>
            <person name="Osman S."/>
            <person name="Markiewicz E."/>
            <person name="Oyono O.L."/>
            <person name="Patti C."/>
            <person name="Phunkhang P."/>
            <person name="Pierre F."/>
            <person name="Priest M."/>
            <person name="Raghuraman S."/>
            <person name="Rege F."/>
            <person name="Reyes R."/>
            <person name="Rise C."/>
            <person name="Rogov P."/>
            <person name="Ross K."/>
            <person name="Ryan E."/>
            <person name="Settipalli S."/>
            <person name="Shea T."/>
            <person name="Sherpa N."/>
            <person name="Shi L."/>
            <person name="Shih D."/>
            <person name="Sparrow T."/>
            <person name="Spaulding J."/>
            <person name="Stalker J."/>
            <person name="Stange-Thomann N."/>
            <person name="Stavropoulos S."/>
            <person name="Stone C."/>
            <person name="Strader C."/>
            <person name="Tesfaye S."/>
            <person name="Thomson T."/>
            <person name="Thoulutsang Y."/>
            <person name="Thoulutsang D."/>
            <person name="Topham K."/>
            <person name="Topping I."/>
            <person name="Tsamla T."/>
            <person name="Vassiliev H."/>
            <person name="Vo A."/>
            <person name="Wangchuk T."/>
            <person name="Wangdi T."/>
            <person name="Weiand M."/>
            <person name="Wilkinson J."/>
            <person name="Wilson A."/>
            <person name="Yadav S."/>
            <person name="Young G."/>
            <person name="Yu Q."/>
            <person name="Zembek L."/>
            <person name="Zhong D."/>
            <person name="Zimmer A."/>
            <person name="Zwirko Z."/>
            <person name="Jaffe D.B."/>
            <person name="Alvarez P."/>
            <person name="Brockman W."/>
            <person name="Butler J."/>
            <person name="Chin C."/>
            <person name="Gnerre S."/>
            <person name="Grabherr M."/>
            <person name="Kleber M."/>
            <person name="Mauceli E."/>
            <person name="MacCallum I."/>
        </authorList>
    </citation>
    <scope>NUCLEOTIDE SEQUENCE [LARGE SCALE GENOMIC DNA]</scope>
    <source>
        <strain evidence="4">Tucson 15287-2541.00</strain>
    </source>
</reference>
<proteinExistence type="inferred from homology"/>
<dbReference type="PANTHER" id="PTHR31921">
    <property type="entry name" value="PROTEIN DPCD"/>
    <property type="match status" value="1"/>
</dbReference>
<dbReference type="EMBL" id="CH916366">
    <property type="protein sequence ID" value="EDV96048.1"/>
    <property type="molecule type" value="Genomic_DNA"/>
</dbReference>
<evidence type="ECO:0000256" key="1">
    <source>
        <dbReference type="ARBA" id="ARBA00010597"/>
    </source>
</evidence>
<evidence type="ECO:0000313" key="4">
    <source>
        <dbReference type="Proteomes" id="UP000001070"/>
    </source>
</evidence>
<dbReference type="PhylomeDB" id="B4J2Q7"/>
<dbReference type="eggNOG" id="ENOG502QUNA">
    <property type="taxonomic scope" value="Eukaryota"/>
</dbReference>
<name>B4J2Q7_DROGR</name>
<dbReference type="Proteomes" id="UP000001070">
    <property type="component" value="Unassembled WGS sequence"/>
</dbReference>
<dbReference type="KEGG" id="dgr:6556964"/>
<keyword evidence="4" id="KW-1185">Reference proteome</keyword>
<dbReference type="InterPro" id="IPR026224">
    <property type="entry name" value="DPCD"/>
</dbReference>